<dbReference type="EMBL" id="JAVIJP010000053">
    <property type="protein sequence ID" value="KAL3625084.1"/>
    <property type="molecule type" value="Genomic_DNA"/>
</dbReference>
<proteinExistence type="predicted"/>
<protein>
    <submittedName>
        <fullName evidence="2">Uncharacterized protein</fullName>
    </submittedName>
</protein>
<evidence type="ECO:0000256" key="1">
    <source>
        <dbReference type="SAM" id="MobiDB-lite"/>
    </source>
</evidence>
<dbReference type="Proteomes" id="UP001632038">
    <property type="component" value="Unassembled WGS sequence"/>
</dbReference>
<comment type="caution">
    <text evidence="2">The sequence shown here is derived from an EMBL/GenBank/DDBJ whole genome shotgun (WGS) entry which is preliminary data.</text>
</comment>
<reference evidence="3" key="1">
    <citation type="journal article" date="2024" name="IScience">
        <title>Strigolactones Initiate the Formation of Haustorium-like Structures in Castilleja.</title>
        <authorList>
            <person name="Buerger M."/>
            <person name="Peterson D."/>
            <person name="Chory J."/>
        </authorList>
    </citation>
    <scope>NUCLEOTIDE SEQUENCE [LARGE SCALE GENOMIC DNA]</scope>
</reference>
<name>A0ABD3C6L5_9LAMI</name>
<accession>A0ABD3C6L5</accession>
<feature type="region of interest" description="Disordered" evidence="1">
    <location>
        <begin position="1"/>
        <end position="30"/>
    </location>
</feature>
<evidence type="ECO:0000313" key="2">
    <source>
        <dbReference type="EMBL" id="KAL3625084.1"/>
    </source>
</evidence>
<organism evidence="2 3">
    <name type="scientific">Castilleja foliolosa</name>
    <dbReference type="NCBI Taxonomy" id="1961234"/>
    <lineage>
        <taxon>Eukaryota</taxon>
        <taxon>Viridiplantae</taxon>
        <taxon>Streptophyta</taxon>
        <taxon>Embryophyta</taxon>
        <taxon>Tracheophyta</taxon>
        <taxon>Spermatophyta</taxon>
        <taxon>Magnoliopsida</taxon>
        <taxon>eudicotyledons</taxon>
        <taxon>Gunneridae</taxon>
        <taxon>Pentapetalae</taxon>
        <taxon>asterids</taxon>
        <taxon>lamiids</taxon>
        <taxon>Lamiales</taxon>
        <taxon>Orobanchaceae</taxon>
        <taxon>Pedicularideae</taxon>
        <taxon>Castillejinae</taxon>
        <taxon>Castilleja</taxon>
    </lineage>
</organism>
<sequence length="53" mass="5913">MGIEEQLQQMSVGNVNLPPPPLKHDDDDDDMAVVHGGWSEVGYWGGTEEENWC</sequence>
<dbReference type="AlphaFoldDB" id="A0ABD3C6L5"/>
<keyword evidence="3" id="KW-1185">Reference proteome</keyword>
<feature type="compositionally biased region" description="Polar residues" evidence="1">
    <location>
        <begin position="1"/>
        <end position="14"/>
    </location>
</feature>
<evidence type="ECO:0000313" key="3">
    <source>
        <dbReference type="Proteomes" id="UP001632038"/>
    </source>
</evidence>
<gene>
    <name evidence="2" type="ORF">CASFOL_031752</name>
</gene>